<name>A0AAE3DJ83_9FIRM</name>
<dbReference type="AlphaFoldDB" id="A0AAE3DJ83"/>
<reference evidence="1" key="1">
    <citation type="submission" date="2021-10" db="EMBL/GenBank/DDBJ databases">
        <title>Anaerobic single-cell dispensing facilitates the cultivation of human gut bacteria.</title>
        <authorList>
            <person name="Afrizal A."/>
        </authorList>
    </citation>
    <scope>NUCLEOTIDE SEQUENCE</scope>
    <source>
        <strain evidence="1">CLA-AA-H250</strain>
    </source>
</reference>
<gene>
    <name evidence="1" type="primary">pilM</name>
    <name evidence="1" type="ORF">LKD31_10450</name>
</gene>
<dbReference type="PANTHER" id="PTHR32432:SF3">
    <property type="entry name" value="ETHANOLAMINE UTILIZATION PROTEIN EUTJ"/>
    <property type="match status" value="1"/>
</dbReference>
<dbReference type="EMBL" id="JAJEQC010000010">
    <property type="protein sequence ID" value="MCC2137432.1"/>
    <property type="molecule type" value="Genomic_DNA"/>
</dbReference>
<dbReference type="InterPro" id="IPR005883">
    <property type="entry name" value="PilM"/>
</dbReference>
<evidence type="ECO:0000313" key="2">
    <source>
        <dbReference type="Proteomes" id="UP001199424"/>
    </source>
</evidence>
<dbReference type="Proteomes" id="UP001199424">
    <property type="component" value="Unassembled WGS sequence"/>
</dbReference>
<dbReference type="InterPro" id="IPR043129">
    <property type="entry name" value="ATPase_NBD"/>
</dbReference>
<dbReference type="SUPFAM" id="SSF53067">
    <property type="entry name" value="Actin-like ATPase domain"/>
    <property type="match status" value="2"/>
</dbReference>
<dbReference type="Gene3D" id="3.30.420.40">
    <property type="match status" value="2"/>
</dbReference>
<evidence type="ECO:0000313" key="1">
    <source>
        <dbReference type="EMBL" id="MCC2137432.1"/>
    </source>
</evidence>
<dbReference type="CDD" id="cd24049">
    <property type="entry name" value="ASKHA_NBD_PilM"/>
    <property type="match status" value="1"/>
</dbReference>
<dbReference type="PANTHER" id="PTHR32432">
    <property type="entry name" value="CELL DIVISION PROTEIN FTSA-RELATED"/>
    <property type="match status" value="1"/>
</dbReference>
<proteinExistence type="predicted"/>
<keyword evidence="2" id="KW-1185">Reference proteome</keyword>
<protein>
    <submittedName>
        <fullName evidence="1">Pilus assembly protein PilM</fullName>
    </submittedName>
</protein>
<dbReference type="InterPro" id="IPR050696">
    <property type="entry name" value="FtsA/MreB"/>
</dbReference>
<dbReference type="Pfam" id="PF11104">
    <property type="entry name" value="PilM_2"/>
    <property type="match status" value="1"/>
</dbReference>
<comment type="caution">
    <text evidence="1">The sequence shown here is derived from an EMBL/GenBank/DDBJ whole genome shotgun (WGS) entry which is preliminary data.</text>
</comment>
<organism evidence="1 2">
    <name type="scientific">Hominenteromicrobium mulieris</name>
    <dbReference type="NCBI Taxonomy" id="2885357"/>
    <lineage>
        <taxon>Bacteria</taxon>
        <taxon>Bacillati</taxon>
        <taxon>Bacillota</taxon>
        <taxon>Clostridia</taxon>
        <taxon>Eubacteriales</taxon>
        <taxon>Oscillospiraceae</taxon>
        <taxon>Hominenteromicrobium</taxon>
    </lineage>
</organism>
<dbReference type="Gene3D" id="3.30.1490.300">
    <property type="match status" value="1"/>
</dbReference>
<accession>A0AAE3DJ83</accession>
<sequence length="333" mass="37171">MPGQITAFDIGECMVKAACLTGGKLKKVMAKELPDNMVSGGEIVSMDAMADFIKEMAKENGISRGAAAVILPGTLVFTRNVTVPAMTDGQLLYNLPFEFKDYLTQEKNKYYFDYAVQDTVKDEEGNVKELQLFVCATLKSTVEEYRAMLRRAGFNLKVAMPEECAYAALTEDYMQRTNAPAGSDYCFVDLGHNGIRMHILQDGDFTTKRSVDLGLRDLEQTISDVRGVDIHMAHAHILSDYNDVLSEDVSAELFNRMAIEIMKAVNFYNYNNRERSLRRIYLCGGGVAVDQIRAAICRVTDLDVHNAEELLPQHDALEAAWLYIKAIGCALQK</sequence>
<dbReference type="RefSeq" id="WP_308449660.1">
    <property type="nucleotide sequence ID" value="NZ_JAJEQC010000010.1"/>
</dbReference>